<sequence length="110" mass="12033">MVIPFSDEGSRECFFVPNPMGLGSLLKFLMIFRAESQCQNDQMCSSCIPDPQGISPVGMNGGYLKEPDSNGEAKSYPPLVLTILGRLLLSPIMILRKEEAVLGCRHLSSL</sequence>
<dbReference type="AlphaFoldDB" id="A0ABD1T0S5"/>
<name>A0ABD1T0S5_9LAMI</name>
<accession>A0ABD1T0S5</accession>
<organism evidence="1 2">
    <name type="scientific">Abeliophyllum distichum</name>
    <dbReference type="NCBI Taxonomy" id="126358"/>
    <lineage>
        <taxon>Eukaryota</taxon>
        <taxon>Viridiplantae</taxon>
        <taxon>Streptophyta</taxon>
        <taxon>Embryophyta</taxon>
        <taxon>Tracheophyta</taxon>
        <taxon>Spermatophyta</taxon>
        <taxon>Magnoliopsida</taxon>
        <taxon>eudicotyledons</taxon>
        <taxon>Gunneridae</taxon>
        <taxon>Pentapetalae</taxon>
        <taxon>asterids</taxon>
        <taxon>lamiids</taxon>
        <taxon>Lamiales</taxon>
        <taxon>Oleaceae</taxon>
        <taxon>Forsythieae</taxon>
        <taxon>Abeliophyllum</taxon>
    </lineage>
</organism>
<reference evidence="2" key="1">
    <citation type="submission" date="2024-07" db="EMBL/GenBank/DDBJ databases">
        <title>Two chromosome-level genome assemblies of Korean endemic species Abeliophyllum distichum and Forsythia ovata (Oleaceae).</title>
        <authorList>
            <person name="Jang H."/>
        </authorList>
    </citation>
    <scope>NUCLEOTIDE SEQUENCE [LARGE SCALE GENOMIC DNA]</scope>
</reference>
<keyword evidence="2" id="KW-1185">Reference proteome</keyword>
<protein>
    <submittedName>
        <fullName evidence="1">Uncharacterized protein</fullName>
    </submittedName>
</protein>
<comment type="caution">
    <text evidence="1">The sequence shown here is derived from an EMBL/GenBank/DDBJ whole genome shotgun (WGS) entry which is preliminary data.</text>
</comment>
<evidence type="ECO:0000313" key="2">
    <source>
        <dbReference type="Proteomes" id="UP001604336"/>
    </source>
</evidence>
<proteinExistence type="predicted"/>
<gene>
    <name evidence="1" type="ORF">Adt_21879</name>
</gene>
<dbReference type="EMBL" id="JBFOLK010000006">
    <property type="protein sequence ID" value="KAL2506258.1"/>
    <property type="molecule type" value="Genomic_DNA"/>
</dbReference>
<dbReference type="Proteomes" id="UP001604336">
    <property type="component" value="Unassembled WGS sequence"/>
</dbReference>
<evidence type="ECO:0000313" key="1">
    <source>
        <dbReference type="EMBL" id="KAL2506258.1"/>
    </source>
</evidence>